<dbReference type="AlphaFoldDB" id="A0A7G9SQZ4"/>
<organism evidence="3 4">
    <name type="scientific">Thermomonas carbonis</name>
    <dbReference type="NCBI Taxonomy" id="1463158"/>
    <lineage>
        <taxon>Bacteria</taxon>
        <taxon>Pseudomonadati</taxon>
        <taxon>Pseudomonadota</taxon>
        <taxon>Gammaproteobacteria</taxon>
        <taxon>Lysobacterales</taxon>
        <taxon>Lysobacteraceae</taxon>
        <taxon>Thermomonas</taxon>
    </lineage>
</organism>
<dbReference type="RefSeq" id="WP_187552785.1">
    <property type="nucleotide sequence ID" value="NZ_BMZL01000001.1"/>
</dbReference>
<protein>
    <submittedName>
        <fullName evidence="3">PspA/IM30 family protein</fullName>
    </submittedName>
</protein>
<gene>
    <name evidence="3" type="ORF">H9L16_01075</name>
</gene>
<evidence type="ECO:0000313" key="4">
    <source>
        <dbReference type="Proteomes" id="UP000515804"/>
    </source>
</evidence>
<dbReference type="EMBL" id="CP060719">
    <property type="protein sequence ID" value="QNN70269.1"/>
    <property type="molecule type" value="Genomic_DNA"/>
</dbReference>
<evidence type="ECO:0000256" key="1">
    <source>
        <dbReference type="ARBA" id="ARBA00043985"/>
    </source>
</evidence>
<comment type="similarity">
    <text evidence="1">Belongs to the PspA/Vipp/IM30 family.</text>
</comment>
<sequence length="223" mass="24465">MSGLLAQWLARLGEDVAGVSDALFGDKAERQLDQDIRDLDDALHRVRADIATAKAARIAADQHTQDLRTRITALTAQAEQALRTRKRSQAREAAERIVVLQAHRDEEHARANSLQAREAELAHVLEQGEHQLRRLKHQVDTLRASASLQQAQASVARRQSTDTPEPALASAQRARQRKATSGPDSRATAVSPKEATANAADQILERIAKRIKPKAPSPSTAKR</sequence>
<keyword evidence="4" id="KW-1185">Reference proteome</keyword>
<dbReference type="Proteomes" id="UP000515804">
    <property type="component" value="Chromosome"/>
</dbReference>
<feature type="region of interest" description="Disordered" evidence="2">
    <location>
        <begin position="150"/>
        <end position="202"/>
    </location>
</feature>
<dbReference type="Pfam" id="PF04012">
    <property type="entry name" value="PspA_IM30"/>
    <property type="match status" value="1"/>
</dbReference>
<evidence type="ECO:0000256" key="2">
    <source>
        <dbReference type="SAM" id="MobiDB-lite"/>
    </source>
</evidence>
<dbReference type="KEGG" id="tcn:H9L16_01075"/>
<evidence type="ECO:0000313" key="3">
    <source>
        <dbReference type="EMBL" id="QNN70269.1"/>
    </source>
</evidence>
<dbReference type="InterPro" id="IPR007157">
    <property type="entry name" value="PspA_VIPP1"/>
</dbReference>
<accession>A0A7G9SQZ4</accession>
<name>A0A7G9SQZ4_9GAMM</name>
<reference evidence="3 4" key="1">
    <citation type="submission" date="2020-08" db="EMBL/GenBank/DDBJ databases">
        <title>Genome sequence of Thermomonas carbonis KCTC 42013T.</title>
        <authorList>
            <person name="Hyun D.-W."/>
            <person name="Bae J.-W."/>
        </authorList>
    </citation>
    <scope>NUCLEOTIDE SEQUENCE [LARGE SCALE GENOMIC DNA]</scope>
    <source>
        <strain evidence="3 4">KCTC 42013</strain>
    </source>
</reference>
<proteinExistence type="inferred from homology"/>